<dbReference type="Proteomes" id="UP000265520">
    <property type="component" value="Unassembled WGS sequence"/>
</dbReference>
<feature type="compositionally biased region" description="Basic and acidic residues" evidence="1">
    <location>
        <begin position="1"/>
        <end position="11"/>
    </location>
</feature>
<dbReference type="EMBL" id="LXQA010321819">
    <property type="protein sequence ID" value="MCI43774.1"/>
    <property type="molecule type" value="Genomic_DNA"/>
</dbReference>
<proteinExistence type="predicted"/>
<feature type="compositionally biased region" description="Acidic residues" evidence="1">
    <location>
        <begin position="12"/>
        <end position="34"/>
    </location>
</feature>
<evidence type="ECO:0000313" key="3">
    <source>
        <dbReference type="Proteomes" id="UP000265520"/>
    </source>
</evidence>
<feature type="non-terminal residue" evidence="2">
    <location>
        <position position="64"/>
    </location>
</feature>
<protein>
    <submittedName>
        <fullName evidence="2">Uncharacterized protein</fullName>
    </submittedName>
</protein>
<comment type="caution">
    <text evidence="2">The sequence shown here is derived from an EMBL/GenBank/DDBJ whole genome shotgun (WGS) entry which is preliminary data.</text>
</comment>
<accession>A0A392S6G6</accession>
<keyword evidence="3" id="KW-1185">Reference proteome</keyword>
<sequence length="64" mass="7158">MDNEVEHKPETQVEEQEEEEDSYSSDSETDDALDLLDTRNDEYASSLNSLRPNAHGGHIPASPL</sequence>
<reference evidence="2 3" key="1">
    <citation type="journal article" date="2018" name="Front. Plant Sci.">
        <title>Red Clover (Trifolium pratense) and Zigzag Clover (T. medium) - A Picture of Genomic Similarities and Differences.</title>
        <authorList>
            <person name="Dluhosova J."/>
            <person name="Istvanek J."/>
            <person name="Nedelnik J."/>
            <person name="Repkova J."/>
        </authorList>
    </citation>
    <scope>NUCLEOTIDE SEQUENCE [LARGE SCALE GENOMIC DNA]</scope>
    <source>
        <strain evidence="3">cv. 10/8</strain>
        <tissue evidence="2">Leaf</tissue>
    </source>
</reference>
<name>A0A392S6G6_9FABA</name>
<evidence type="ECO:0000313" key="2">
    <source>
        <dbReference type="EMBL" id="MCI43774.1"/>
    </source>
</evidence>
<evidence type="ECO:0000256" key="1">
    <source>
        <dbReference type="SAM" id="MobiDB-lite"/>
    </source>
</evidence>
<organism evidence="2 3">
    <name type="scientific">Trifolium medium</name>
    <dbReference type="NCBI Taxonomy" id="97028"/>
    <lineage>
        <taxon>Eukaryota</taxon>
        <taxon>Viridiplantae</taxon>
        <taxon>Streptophyta</taxon>
        <taxon>Embryophyta</taxon>
        <taxon>Tracheophyta</taxon>
        <taxon>Spermatophyta</taxon>
        <taxon>Magnoliopsida</taxon>
        <taxon>eudicotyledons</taxon>
        <taxon>Gunneridae</taxon>
        <taxon>Pentapetalae</taxon>
        <taxon>rosids</taxon>
        <taxon>fabids</taxon>
        <taxon>Fabales</taxon>
        <taxon>Fabaceae</taxon>
        <taxon>Papilionoideae</taxon>
        <taxon>50 kb inversion clade</taxon>
        <taxon>NPAAA clade</taxon>
        <taxon>Hologalegina</taxon>
        <taxon>IRL clade</taxon>
        <taxon>Trifolieae</taxon>
        <taxon>Trifolium</taxon>
    </lineage>
</organism>
<dbReference type="AlphaFoldDB" id="A0A392S6G6"/>
<feature type="region of interest" description="Disordered" evidence="1">
    <location>
        <begin position="1"/>
        <end position="64"/>
    </location>
</feature>